<reference evidence="1" key="1">
    <citation type="submission" date="2019-10" db="EMBL/GenBank/DDBJ databases">
        <authorList>
            <consortium name="DOE Joint Genome Institute"/>
            <person name="Kuo A."/>
            <person name="Miyauchi S."/>
            <person name="Kiss E."/>
            <person name="Drula E."/>
            <person name="Kohler A."/>
            <person name="Sanchez-Garcia M."/>
            <person name="Andreopoulos B."/>
            <person name="Barry K.W."/>
            <person name="Bonito G."/>
            <person name="Buee M."/>
            <person name="Carver A."/>
            <person name="Chen C."/>
            <person name="Cichocki N."/>
            <person name="Clum A."/>
            <person name="Culley D."/>
            <person name="Crous P.W."/>
            <person name="Fauchery L."/>
            <person name="Girlanda M."/>
            <person name="Hayes R."/>
            <person name="Keri Z."/>
            <person name="LaButti K."/>
            <person name="Lipzen A."/>
            <person name="Lombard V."/>
            <person name="Magnuson J."/>
            <person name="Maillard F."/>
            <person name="Morin E."/>
            <person name="Murat C."/>
            <person name="Nolan M."/>
            <person name="Ohm R."/>
            <person name="Pangilinan J."/>
            <person name="Pereira M."/>
            <person name="Perotto S."/>
            <person name="Peter M."/>
            <person name="Riley R."/>
            <person name="Sitrit Y."/>
            <person name="Stielow B."/>
            <person name="Szollosi G."/>
            <person name="Zifcakova L."/>
            <person name="Stursova M."/>
            <person name="Spatafora J.W."/>
            <person name="Tedersoo L."/>
            <person name="Vaario L.-M."/>
            <person name="Yamada A."/>
            <person name="Yan M."/>
            <person name="Wang P."/>
            <person name="Xu J."/>
            <person name="Bruns T."/>
            <person name="Baldrian P."/>
            <person name="Vilgalys R."/>
            <person name="Henrissat B."/>
            <person name="Grigoriev I.V."/>
            <person name="Hibbett D."/>
            <person name="Nagy L.G."/>
            <person name="Martin F.M."/>
        </authorList>
    </citation>
    <scope>NUCLEOTIDE SEQUENCE</scope>
    <source>
        <strain evidence="1">BED1</strain>
    </source>
</reference>
<gene>
    <name evidence="1" type="ORF">L210DRAFT_962446</name>
</gene>
<evidence type="ECO:0000313" key="1">
    <source>
        <dbReference type="EMBL" id="KAF8441783.1"/>
    </source>
</evidence>
<comment type="caution">
    <text evidence="1">The sequence shown here is derived from an EMBL/GenBank/DDBJ whole genome shotgun (WGS) entry which is preliminary data.</text>
</comment>
<dbReference type="EMBL" id="WHUW01000010">
    <property type="protein sequence ID" value="KAF8441783.1"/>
    <property type="molecule type" value="Genomic_DNA"/>
</dbReference>
<reference evidence="1" key="2">
    <citation type="journal article" date="2020" name="Nat. Commun.">
        <title>Large-scale genome sequencing of mycorrhizal fungi provides insights into the early evolution of symbiotic traits.</title>
        <authorList>
            <person name="Miyauchi S."/>
            <person name="Kiss E."/>
            <person name="Kuo A."/>
            <person name="Drula E."/>
            <person name="Kohler A."/>
            <person name="Sanchez-Garcia M."/>
            <person name="Morin E."/>
            <person name="Andreopoulos B."/>
            <person name="Barry K.W."/>
            <person name="Bonito G."/>
            <person name="Buee M."/>
            <person name="Carver A."/>
            <person name="Chen C."/>
            <person name="Cichocki N."/>
            <person name="Clum A."/>
            <person name="Culley D."/>
            <person name="Crous P.W."/>
            <person name="Fauchery L."/>
            <person name="Girlanda M."/>
            <person name="Hayes R.D."/>
            <person name="Keri Z."/>
            <person name="LaButti K."/>
            <person name="Lipzen A."/>
            <person name="Lombard V."/>
            <person name="Magnuson J."/>
            <person name="Maillard F."/>
            <person name="Murat C."/>
            <person name="Nolan M."/>
            <person name="Ohm R.A."/>
            <person name="Pangilinan J."/>
            <person name="Pereira M.F."/>
            <person name="Perotto S."/>
            <person name="Peter M."/>
            <person name="Pfister S."/>
            <person name="Riley R."/>
            <person name="Sitrit Y."/>
            <person name="Stielow J.B."/>
            <person name="Szollosi G."/>
            <person name="Zifcakova L."/>
            <person name="Stursova M."/>
            <person name="Spatafora J.W."/>
            <person name="Tedersoo L."/>
            <person name="Vaario L.M."/>
            <person name="Yamada A."/>
            <person name="Yan M."/>
            <person name="Wang P."/>
            <person name="Xu J."/>
            <person name="Bruns T."/>
            <person name="Baldrian P."/>
            <person name="Vilgalys R."/>
            <person name="Dunand C."/>
            <person name="Henrissat B."/>
            <person name="Grigoriev I.V."/>
            <person name="Hibbett D."/>
            <person name="Nagy L.G."/>
            <person name="Martin F.M."/>
        </authorList>
    </citation>
    <scope>NUCLEOTIDE SEQUENCE</scope>
    <source>
        <strain evidence="1">BED1</strain>
    </source>
</reference>
<organism evidence="1 2">
    <name type="scientific">Boletus edulis BED1</name>
    <dbReference type="NCBI Taxonomy" id="1328754"/>
    <lineage>
        <taxon>Eukaryota</taxon>
        <taxon>Fungi</taxon>
        <taxon>Dikarya</taxon>
        <taxon>Basidiomycota</taxon>
        <taxon>Agaricomycotina</taxon>
        <taxon>Agaricomycetes</taxon>
        <taxon>Agaricomycetidae</taxon>
        <taxon>Boletales</taxon>
        <taxon>Boletineae</taxon>
        <taxon>Boletaceae</taxon>
        <taxon>Boletoideae</taxon>
        <taxon>Boletus</taxon>
    </lineage>
</organism>
<proteinExistence type="predicted"/>
<sequence>MGNKHISRDVKLAAIQLHNQGILSTLEILDCVGFSRHTFLYIQNLYHETGDVVSRPHNGLLVRHRPDRFLNELTTLLQENQFISAHYTTIHCELSRSSVSYKKLNKVAKERNEDLRADFM</sequence>
<accession>A0AAD4GFG5</accession>
<evidence type="ECO:0008006" key="3">
    <source>
        <dbReference type="Google" id="ProtNLM"/>
    </source>
</evidence>
<dbReference type="AlphaFoldDB" id="A0AAD4GFG5"/>
<keyword evidence="2" id="KW-1185">Reference proteome</keyword>
<protein>
    <recommendedName>
        <fullName evidence="3">Transposase</fullName>
    </recommendedName>
</protein>
<name>A0AAD4GFG5_BOLED</name>
<evidence type="ECO:0000313" key="2">
    <source>
        <dbReference type="Proteomes" id="UP001194468"/>
    </source>
</evidence>
<dbReference type="SUPFAM" id="SSF46689">
    <property type="entry name" value="Homeodomain-like"/>
    <property type="match status" value="1"/>
</dbReference>
<dbReference type="InterPro" id="IPR009057">
    <property type="entry name" value="Homeodomain-like_sf"/>
</dbReference>
<dbReference type="Proteomes" id="UP001194468">
    <property type="component" value="Unassembled WGS sequence"/>
</dbReference>